<organism evidence="1">
    <name type="scientific">Porphyromonas phage phage023a_KCOM2797</name>
    <dbReference type="NCBI Taxonomy" id="3154113"/>
    <lineage>
        <taxon>Viruses</taxon>
        <taxon>Duplodnaviria</taxon>
        <taxon>Heunggongvirae</taxon>
        <taxon>Uroviricota</taxon>
        <taxon>Caudoviricetes</taxon>
        <taxon>Nixviridae</taxon>
        <taxon>Schifferlevirus</taxon>
        <taxon>Schifferlevirus pging00P</taxon>
    </lineage>
</organism>
<reference evidence="1" key="1">
    <citation type="journal article" date="2023" name="Microbiome">
        <title>Phages are unrecognized players in the ecology of the oral pathogen Porphyromonas gingivalis.</title>
        <authorList>
            <person name="Matrishin C.B."/>
            <person name="Haase E.M."/>
            <person name="Dewhirst F.E."/>
            <person name="Mark Welch J.L."/>
            <person name="Miranda-Sanchez F."/>
            <person name="Chen T."/>
            <person name="MacFarland D.C."/>
            <person name="Kauffman K.M."/>
        </authorList>
    </citation>
    <scope>NUCLEOTIDE SEQUENCE</scope>
</reference>
<dbReference type="EMBL" id="BK068104">
    <property type="protein sequence ID" value="DBA55810.1"/>
    <property type="molecule type" value="Genomic_DNA"/>
</dbReference>
<protein>
    <recommendedName>
        <fullName evidence="2">Secreted protein</fullName>
    </recommendedName>
</protein>
<accession>A0AAT9JLE7</accession>
<reference evidence="1" key="2">
    <citation type="submission" date="2024-05" db="EMBL/GenBank/DDBJ databases">
        <authorList>
            <person name="Matrishin C.B."/>
            <person name="Kauffman K.M."/>
        </authorList>
    </citation>
    <scope>NUCLEOTIDE SEQUENCE</scope>
</reference>
<evidence type="ECO:0008006" key="2">
    <source>
        <dbReference type="Google" id="ProtNLM"/>
    </source>
</evidence>
<sequence>MVRWALGLCCILQRTFFESGKSSTVLHSIHSRIETRRAVSRRWARAASGEGVRESRRTCCAMRVTGVGFLVAIFLTIMT</sequence>
<name>A0AAT9JLE7_9CAUD</name>
<evidence type="ECO:0000313" key="1">
    <source>
        <dbReference type="EMBL" id="DBA55810.1"/>
    </source>
</evidence>
<proteinExistence type="predicted"/>